<keyword evidence="3" id="KW-1185">Reference proteome</keyword>
<evidence type="ECO:0000259" key="1">
    <source>
        <dbReference type="Pfam" id="PF08385"/>
    </source>
</evidence>
<dbReference type="EMBL" id="JBHFQA010000007">
    <property type="protein sequence ID" value="KAL2095873.1"/>
    <property type="molecule type" value="Genomic_DNA"/>
</dbReference>
<proteinExistence type="predicted"/>
<dbReference type="Proteomes" id="UP001591681">
    <property type="component" value="Unassembled WGS sequence"/>
</dbReference>
<reference evidence="2 3" key="1">
    <citation type="submission" date="2024-09" db="EMBL/GenBank/DDBJ databases">
        <title>A chromosome-level genome assembly of Gray's grenadier anchovy, Coilia grayii.</title>
        <authorList>
            <person name="Fu Z."/>
        </authorList>
    </citation>
    <scope>NUCLEOTIDE SEQUENCE [LARGE SCALE GENOMIC DNA]</scope>
    <source>
        <strain evidence="2">G4</strain>
        <tissue evidence="2">Muscle</tissue>
    </source>
</reference>
<evidence type="ECO:0000313" key="3">
    <source>
        <dbReference type="Proteomes" id="UP001591681"/>
    </source>
</evidence>
<dbReference type="PANTHER" id="PTHR46532:SF15">
    <property type="entry name" value="CYTOPLASMIC DYNEIN 2 HEAVY CHAIN 1"/>
    <property type="match status" value="1"/>
</dbReference>
<dbReference type="PANTHER" id="PTHR46532">
    <property type="entry name" value="MALE FERTILITY FACTOR KL5"/>
    <property type="match status" value="1"/>
</dbReference>
<protein>
    <recommendedName>
        <fullName evidence="1">Dynein heavy chain tail domain-containing protein</fullName>
    </recommendedName>
</protein>
<comment type="caution">
    <text evidence="2">The sequence shown here is derived from an EMBL/GenBank/DDBJ whole genome shotgun (WGS) entry which is preliminary data.</text>
</comment>
<gene>
    <name evidence="2" type="ORF">ACEWY4_008021</name>
</gene>
<evidence type="ECO:0000313" key="2">
    <source>
        <dbReference type="EMBL" id="KAL2095873.1"/>
    </source>
</evidence>
<organism evidence="2 3">
    <name type="scientific">Coilia grayii</name>
    <name type="common">Gray's grenadier anchovy</name>
    <dbReference type="NCBI Taxonomy" id="363190"/>
    <lineage>
        <taxon>Eukaryota</taxon>
        <taxon>Metazoa</taxon>
        <taxon>Chordata</taxon>
        <taxon>Craniata</taxon>
        <taxon>Vertebrata</taxon>
        <taxon>Euteleostomi</taxon>
        <taxon>Actinopterygii</taxon>
        <taxon>Neopterygii</taxon>
        <taxon>Teleostei</taxon>
        <taxon>Clupei</taxon>
        <taxon>Clupeiformes</taxon>
        <taxon>Clupeoidei</taxon>
        <taxon>Engraulidae</taxon>
        <taxon>Coilinae</taxon>
        <taxon>Coilia</taxon>
    </lineage>
</organism>
<dbReference type="InterPro" id="IPR013594">
    <property type="entry name" value="Dynein_heavy_tail"/>
</dbReference>
<feature type="domain" description="Dynein heavy chain tail" evidence="1">
    <location>
        <begin position="184"/>
        <end position="617"/>
    </location>
</feature>
<accession>A0ABD1K9Q1</accession>
<name>A0ABD1K9Q1_9TELE</name>
<dbReference type="AlphaFoldDB" id="A0ABD1K9Q1"/>
<dbReference type="Pfam" id="PF08385">
    <property type="entry name" value="DHC_N1"/>
    <property type="match status" value="1"/>
</dbReference>
<dbReference type="InterPro" id="IPR026983">
    <property type="entry name" value="DHC"/>
</dbReference>
<sequence>MPHDSEDIRKRFILTTTANYFELKPSSSLSDCRELNNFLDDGNEFVLAVIRNGKDLQLSNRIESGDSNEKVLVFFKLRPTVITEENLHQNVLVSSMLESPISTLYQAVRQVFAPVLLKDEKWSKAFDPKLQSLLSDLESGLGSVVRQSNPENSGKQSAKEENVLGILSPGDEFQYWADLAQSAEKASARDRAAHFLELFKPIEKDYSNLDSVALADAVELVDLTRDAVDDVWKQADHAPYSETRMQRLMDVIGGALGRYVQRKLSALKLWEDPFLSVRESLRTGMSVCEQWVNACEHLTGQVWKRYSPHPWKGDKHRPQGLSCLAQRLEEVVMIRTVHEKLLRLLPAGRQQAVSATRVFEPFSGLNPLHYNPYTEPLWKAAVGQFERAIGPAEHEIAGKLKACLGDVQDSPQQLLQAFQKHKELIRRPAISKELQSERETLLAKLLDYVKGLRTDFESRCHGAPGEKSGPLAGRNLPEVVNNIVWVRQLVLKVDDSIKISEALLSDLSGYRPFVRFSDDLQEQLRTYEQDQFEDWSRDILSGLSDPKAGISLQASNRVMELDHLDGKLKIQYSDRLVCLLREVRQLSALGFPIPAKILQAANTADKFYRQAIILKQASHTELFP</sequence>